<dbReference type="InterPro" id="IPR030393">
    <property type="entry name" value="G_ENGB_dom"/>
</dbReference>
<sequence>MNPVLTLETTAYTLEQLISLPEAQIALAGRSNVGKSSLINALAGRKKLAKVSSTPGKTRSVNYYRVTPHNFYLVDLPGYGYARASHSEREKWAHLLERYLVECASLKALALLLDSRLEPQTLDKNLAAFARTNGLNIVPVLTKADKCTQRERANRQNEWQELLGTRPIVTSSSNRYGIDNLWRALVETAAPQRVDADSDSGEPQPQDVAPNLAQNQE</sequence>
<keyword evidence="8 10" id="KW-0717">Septation</keyword>
<evidence type="ECO:0000256" key="11">
    <source>
        <dbReference type="SAM" id="MobiDB-lite"/>
    </source>
</evidence>
<evidence type="ECO:0000259" key="12">
    <source>
        <dbReference type="PROSITE" id="PS51706"/>
    </source>
</evidence>
<dbReference type="GO" id="GO:0046872">
    <property type="term" value="F:metal ion binding"/>
    <property type="evidence" value="ECO:0007669"/>
    <property type="project" value="UniProtKB-KW"/>
</dbReference>
<evidence type="ECO:0000256" key="8">
    <source>
        <dbReference type="ARBA" id="ARBA00023210"/>
    </source>
</evidence>
<dbReference type="RefSeq" id="WP_136399674.1">
    <property type="nucleotide sequence ID" value="NZ_CP036295.1"/>
</dbReference>
<dbReference type="InterPro" id="IPR006073">
    <property type="entry name" value="GTP-bd"/>
</dbReference>
<organism evidence="13 14">
    <name type="scientific">Desulfovibrio desulfuricans</name>
    <dbReference type="NCBI Taxonomy" id="876"/>
    <lineage>
        <taxon>Bacteria</taxon>
        <taxon>Pseudomonadati</taxon>
        <taxon>Thermodesulfobacteriota</taxon>
        <taxon>Desulfovibrionia</taxon>
        <taxon>Desulfovibrionales</taxon>
        <taxon>Desulfovibrionaceae</taxon>
        <taxon>Desulfovibrio</taxon>
    </lineage>
</organism>
<evidence type="ECO:0000256" key="4">
    <source>
        <dbReference type="ARBA" id="ARBA00022723"/>
    </source>
</evidence>
<proteinExistence type="inferred from homology"/>
<name>A0A4P7UH51_DESDE</name>
<feature type="domain" description="EngB-type G" evidence="12">
    <location>
        <begin position="21"/>
        <end position="191"/>
    </location>
</feature>
<evidence type="ECO:0000256" key="10">
    <source>
        <dbReference type="HAMAP-Rule" id="MF_00321"/>
    </source>
</evidence>
<accession>A0A4P7UH51</accession>
<keyword evidence="9 10" id="KW-0131">Cell cycle</keyword>
<evidence type="ECO:0000256" key="6">
    <source>
        <dbReference type="ARBA" id="ARBA00022842"/>
    </source>
</evidence>
<keyword evidence="5 10" id="KW-0547">Nucleotide-binding</keyword>
<evidence type="ECO:0000256" key="2">
    <source>
        <dbReference type="ARBA" id="ARBA00009638"/>
    </source>
</evidence>
<dbReference type="GO" id="GO:0000917">
    <property type="term" value="P:division septum assembly"/>
    <property type="evidence" value="ECO:0007669"/>
    <property type="project" value="UniProtKB-KW"/>
</dbReference>
<dbReference type="Pfam" id="PF01926">
    <property type="entry name" value="MMR_HSR1"/>
    <property type="match status" value="1"/>
</dbReference>
<keyword evidence="3 10" id="KW-0132">Cell division</keyword>
<evidence type="ECO:0000256" key="3">
    <source>
        <dbReference type="ARBA" id="ARBA00022618"/>
    </source>
</evidence>
<keyword evidence="4" id="KW-0479">Metal-binding</keyword>
<reference evidence="13 14" key="1">
    <citation type="submission" date="2019-02" db="EMBL/GenBank/DDBJ databases">
        <title>Complete Genome Sequence of Desulfovibrio desulfuricans IC1, a Sulfonate Utilizing Anaerobe.</title>
        <authorList>
            <person name="Day L.A."/>
            <person name="De Leon K.B."/>
            <person name="Wall J.D."/>
        </authorList>
    </citation>
    <scope>NUCLEOTIDE SEQUENCE [LARGE SCALE GENOMIC DNA]</scope>
    <source>
        <strain evidence="13 14">IC1</strain>
    </source>
</reference>
<evidence type="ECO:0000256" key="1">
    <source>
        <dbReference type="ARBA" id="ARBA00001946"/>
    </source>
</evidence>
<comment type="similarity">
    <text evidence="2 10">Belongs to the TRAFAC class TrmE-Era-EngA-EngB-Septin-like GTPase superfamily. EngB GTPase family.</text>
</comment>
<dbReference type="GO" id="GO:0005525">
    <property type="term" value="F:GTP binding"/>
    <property type="evidence" value="ECO:0007669"/>
    <property type="project" value="UniProtKB-UniRule"/>
</dbReference>
<dbReference type="AlphaFoldDB" id="A0A4P7UH51"/>
<dbReference type="Proteomes" id="UP000297065">
    <property type="component" value="Chromosome"/>
</dbReference>
<evidence type="ECO:0000256" key="7">
    <source>
        <dbReference type="ARBA" id="ARBA00023134"/>
    </source>
</evidence>
<dbReference type="InterPro" id="IPR027417">
    <property type="entry name" value="P-loop_NTPase"/>
</dbReference>
<gene>
    <name evidence="10" type="primary">engB</name>
    <name evidence="13" type="ORF">DDIC_06420</name>
</gene>
<keyword evidence="7 10" id="KW-0342">GTP-binding</keyword>
<dbReference type="PANTHER" id="PTHR11649:SF13">
    <property type="entry name" value="ENGB-TYPE G DOMAIN-CONTAINING PROTEIN"/>
    <property type="match status" value="1"/>
</dbReference>
<comment type="function">
    <text evidence="10">Necessary for normal cell division and for the maintenance of normal septation.</text>
</comment>
<comment type="cofactor">
    <cofactor evidence="1">
        <name>Mg(2+)</name>
        <dbReference type="ChEBI" id="CHEBI:18420"/>
    </cofactor>
</comment>
<protein>
    <recommendedName>
        <fullName evidence="10">Probable GTP-binding protein EngB</fullName>
    </recommendedName>
</protein>
<evidence type="ECO:0000256" key="9">
    <source>
        <dbReference type="ARBA" id="ARBA00023306"/>
    </source>
</evidence>
<dbReference type="PANTHER" id="PTHR11649">
    <property type="entry name" value="MSS1/TRME-RELATED GTP-BINDING PROTEIN"/>
    <property type="match status" value="1"/>
</dbReference>
<dbReference type="PROSITE" id="PS51706">
    <property type="entry name" value="G_ENGB"/>
    <property type="match status" value="1"/>
</dbReference>
<dbReference type="Gene3D" id="3.40.50.300">
    <property type="entry name" value="P-loop containing nucleotide triphosphate hydrolases"/>
    <property type="match status" value="1"/>
</dbReference>
<dbReference type="SUPFAM" id="SSF52540">
    <property type="entry name" value="P-loop containing nucleoside triphosphate hydrolases"/>
    <property type="match status" value="1"/>
</dbReference>
<keyword evidence="6" id="KW-0460">Magnesium</keyword>
<dbReference type="NCBIfam" id="TIGR03598">
    <property type="entry name" value="GTPase_YsxC"/>
    <property type="match status" value="1"/>
</dbReference>
<dbReference type="CDD" id="cd01876">
    <property type="entry name" value="YihA_EngB"/>
    <property type="match status" value="1"/>
</dbReference>
<dbReference type="HAMAP" id="MF_00321">
    <property type="entry name" value="GTPase_EngB"/>
    <property type="match status" value="1"/>
</dbReference>
<evidence type="ECO:0000313" key="14">
    <source>
        <dbReference type="Proteomes" id="UP000297065"/>
    </source>
</evidence>
<feature type="region of interest" description="Disordered" evidence="11">
    <location>
        <begin position="192"/>
        <end position="217"/>
    </location>
</feature>
<dbReference type="EMBL" id="CP036295">
    <property type="protein sequence ID" value="QCC85516.1"/>
    <property type="molecule type" value="Genomic_DNA"/>
</dbReference>
<dbReference type="OrthoDB" id="9804921at2"/>
<evidence type="ECO:0000313" key="13">
    <source>
        <dbReference type="EMBL" id="QCC85516.1"/>
    </source>
</evidence>
<dbReference type="InterPro" id="IPR019987">
    <property type="entry name" value="GTP-bd_ribosome_bio_YsxC"/>
</dbReference>
<dbReference type="GO" id="GO:0005829">
    <property type="term" value="C:cytosol"/>
    <property type="evidence" value="ECO:0007669"/>
    <property type="project" value="TreeGrafter"/>
</dbReference>
<evidence type="ECO:0000256" key="5">
    <source>
        <dbReference type="ARBA" id="ARBA00022741"/>
    </source>
</evidence>